<dbReference type="RefSeq" id="WP_101436457.1">
    <property type="nucleotide sequence ID" value="NZ_PJMY01000003.1"/>
</dbReference>
<dbReference type="GO" id="GO:0016020">
    <property type="term" value="C:membrane"/>
    <property type="evidence" value="ECO:0007669"/>
    <property type="project" value="UniProtKB-SubCell"/>
</dbReference>
<dbReference type="OrthoDB" id="3214063at2"/>
<evidence type="ECO:0000259" key="6">
    <source>
        <dbReference type="Pfam" id="PF01061"/>
    </source>
</evidence>
<dbReference type="Proteomes" id="UP000233750">
    <property type="component" value="Unassembled WGS sequence"/>
</dbReference>
<reference evidence="7 8" key="1">
    <citation type="submission" date="2017-12" db="EMBL/GenBank/DDBJ databases">
        <title>Sequencing the genomes of 1000 Actinobacteria strains.</title>
        <authorList>
            <person name="Klenk H.-P."/>
        </authorList>
    </citation>
    <scope>NUCLEOTIDE SEQUENCE [LARGE SCALE GENOMIC DNA]</scope>
    <source>
        <strain evidence="7 8">DSM 45165</strain>
    </source>
</reference>
<feature type="transmembrane region" description="Helical" evidence="5">
    <location>
        <begin position="68"/>
        <end position="89"/>
    </location>
</feature>
<dbReference type="AlphaFoldDB" id="A0A2N3WFS6"/>
<accession>A0A2N3WFS6</accession>
<dbReference type="PANTHER" id="PTHR43027">
    <property type="entry name" value="DOXORUBICIN RESISTANCE ABC TRANSPORTER PERMEASE PROTEIN DRRC-RELATED"/>
    <property type="match status" value="1"/>
</dbReference>
<keyword evidence="4 5" id="KW-0472">Membrane</keyword>
<keyword evidence="2 5" id="KW-0812">Transmembrane</keyword>
<name>A0A2N3WFS6_9PSEU</name>
<feature type="transmembrane region" description="Helical" evidence="5">
    <location>
        <begin position="124"/>
        <end position="143"/>
    </location>
</feature>
<organism evidence="7 8">
    <name type="scientific">Amycolatopsis echigonensis</name>
    <dbReference type="NCBI Taxonomy" id="2576905"/>
    <lineage>
        <taxon>Bacteria</taxon>
        <taxon>Bacillati</taxon>
        <taxon>Actinomycetota</taxon>
        <taxon>Actinomycetes</taxon>
        <taxon>Pseudonocardiales</taxon>
        <taxon>Pseudonocardiaceae</taxon>
        <taxon>Amycolatopsis</taxon>
    </lineage>
</organism>
<evidence type="ECO:0000256" key="4">
    <source>
        <dbReference type="ARBA" id="ARBA00023136"/>
    </source>
</evidence>
<comment type="subcellular location">
    <subcellularLocation>
        <location evidence="1">Membrane</location>
        <topology evidence="1">Multi-pass membrane protein</topology>
    </subcellularLocation>
</comment>
<evidence type="ECO:0000313" key="8">
    <source>
        <dbReference type="Proteomes" id="UP000233750"/>
    </source>
</evidence>
<feature type="domain" description="ABC-2 type transporter transmembrane" evidence="6">
    <location>
        <begin position="52"/>
        <end position="227"/>
    </location>
</feature>
<protein>
    <submittedName>
        <fullName evidence="7">ABC-2 type transport system permease protein</fullName>
    </submittedName>
</protein>
<sequence>MTAAAPVLPAARRSLGWWRYTWSQFLLSQKVHWRDLGFALTGVLIPLGLGIGLPASQHGKGEVAGIDGGVYLLPGMMGFVLVWIVYNVVNSATSRRGKLIYKRLRGTPLPDTAIMTGEAMSGSVTSVAQVVVLLVFGLVYLGGPAPANPLLLLVGVVLGAFTFALLAIGVSGLLPTSEVSTWLVTPFLFLMMFASGIVFPLSEMPHFLQVPVRYLPSSSVVEILRTAYLGRDFASNPATAQLPREVGFLQSFRACVMPLGLLCAWIGVSLGLGKRFFKWDPKRTG</sequence>
<dbReference type="GO" id="GO:0140359">
    <property type="term" value="F:ABC-type transporter activity"/>
    <property type="evidence" value="ECO:0007669"/>
    <property type="project" value="InterPro"/>
</dbReference>
<keyword evidence="3 5" id="KW-1133">Transmembrane helix</keyword>
<feature type="transmembrane region" description="Helical" evidence="5">
    <location>
        <begin position="36"/>
        <end position="56"/>
    </location>
</feature>
<proteinExistence type="predicted"/>
<evidence type="ECO:0000256" key="1">
    <source>
        <dbReference type="ARBA" id="ARBA00004141"/>
    </source>
</evidence>
<gene>
    <name evidence="7" type="ORF">ATK30_3512</name>
</gene>
<feature type="transmembrane region" description="Helical" evidence="5">
    <location>
        <begin position="251"/>
        <end position="273"/>
    </location>
</feature>
<dbReference type="InterPro" id="IPR052902">
    <property type="entry name" value="ABC-2_transporter"/>
</dbReference>
<dbReference type="PANTHER" id="PTHR43027:SF2">
    <property type="entry name" value="TRANSPORT PERMEASE PROTEIN"/>
    <property type="match status" value="1"/>
</dbReference>
<evidence type="ECO:0000313" key="7">
    <source>
        <dbReference type="EMBL" id="PKV92689.1"/>
    </source>
</evidence>
<dbReference type="EMBL" id="PJMY01000003">
    <property type="protein sequence ID" value="PKV92689.1"/>
    <property type="molecule type" value="Genomic_DNA"/>
</dbReference>
<dbReference type="InterPro" id="IPR013525">
    <property type="entry name" value="ABC2_TM"/>
</dbReference>
<keyword evidence="8" id="KW-1185">Reference proteome</keyword>
<feature type="transmembrane region" description="Helical" evidence="5">
    <location>
        <begin position="181"/>
        <end position="201"/>
    </location>
</feature>
<dbReference type="Pfam" id="PF01061">
    <property type="entry name" value="ABC2_membrane"/>
    <property type="match status" value="1"/>
</dbReference>
<feature type="transmembrane region" description="Helical" evidence="5">
    <location>
        <begin position="149"/>
        <end position="174"/>
    </location>
</feature>
<evidence type="ECO:0000256" key="5">
    <source>
        <dbReference type="SAM" id="Phobius"/>
    </source>
</evidence>
<evidence type="ECO:0000256" key="2">
    <source>
        <dbReference type="ARBA" id="ARBA00022692"/>
    </source>
</evidence>
<evidence type="ECO:0000256" key="3">
    <source>
        <dbReference type="ARBA" id="ARBA00022989"/>
    </source>
</evidence>
<comment type="caution">
    <text evidence="7">The sequence shown here is derived from an EMBL/GenBank/DDBJ whole genome shotgun (WGS) entry which is preliminary data.</text>
</comment>